<feature type="chain" id="PRO_5003636640" evidence="1">
    <location>
        <begin position="23"/>
        <end position="163"/>
    </location>
</feature>
<organism evidence="2 3">
    <name type="scientific">Coccomyxa subellipsoidea (strain C-169)</name>
    <name type="common">Green microalga</name>
    <dbReference type="NCBI Taxonomy" id="574566"/>
    <lineage>
        <taxon>Eukaryota</taxon>
        <taxon>Viridiplantae</taxon>
        <taxon>Chlorophyta</taxon>
        <taxon>core chlorophytes</taxon>
        <taxon>Trebouxiophyceae</taxon>
        <taxon>Trebouxiophyceae incertae sedis</taxon>
        <taxon>Coccomyxaceae</taxon>
        <taxon>Coccomyxa</taxon>
        <taxon>Coccomyxa subellipsoidea</taxon>
    </lineage>
</organism>
<protein>
    <submittedName>
        <fullName evidence="2">Uncharacterized protein</fullName>
    </submittedName>
</protein>
<reference evidence="2 3" key="1">
    <citation type="journal article" date="2012" name="Genome Biol.">
        <title>The genome of the polar eukaryotic microalga coccomyxa subellipsoidea reveals traits of cold adaptation.</title>
        <authorList>
            <person name="Blanc G."/>
            <person name="Agarkova I."/>
            <person name="Grimwood J."/>
            <person name="Kuo A."/>
            <person name="Brueggeman A."/>
            <person name="Dunigan D."/>
            <person name="Gurnon J."/>
            <person name="Ladunga I."/>
            <person name="Lindquist E."/>
            <person name="Lucas S."/>
            <person name="Pangilinan J."/>
            <person name="Proschold T."/>
            <person name="Salamov A."/>
            <person name="Schmutz J."/>
            <person name="Weeks D."/>
            <person name="Yamada T."/>
            <person name="Claverie J.M."/>
            <person name="Grigoriev I."/>
            <person name="Van Etten J."/>
            <person name="Lomsadze A."/>
            <person name="Borodovsky M."/>
        </authorList>
    </citation>
    <scope>NUCLEOTIDE SEQUENCE [LARGE SCALE GENOMIC DNA]</scope>
    <source>
        <strain evidence="2 3">C-169</strain>
    </source>
</reference>
<dbReference type="OrthoDB" id="516742at2759"/>
<dbReference type="GeneID" id="17039697"/>
<comment type="caution">
    <text evidence="2">The sequence shown here is derived from an EMBL/GenBank/DDBJ whole genome shotgun (WGS) entry which is preliminary data.</text>
</comment>
<dbReference type="KEGG" id="csl:COCSUDRAFT_56899"/>
<proteinExistence type="predicted"/>
<gene>
    <name evidence="2" type="ORF">COCSUDRAFT_56899</name>
</gene>
<keyword evidence="3" id="KW-1185">Reference proteome</keyword>
<keyword evidence="1" id="KW-0732">Signal</keyword>
<dbReference type="RefSeq" id="XP_005646257.1">
    <property type="nucleotide sequence ID" value="XM_005646200.1"/>
</dbReference>
<feature type="signal peptide" evidence="1">
    <location>
        <begin position="1"/>
        <end position="22"/>
    </location>
</feature>
<dbReference type="EMBL" id="AGSI01000012">
    <property type="protein sequence ID" value="EIE21713.1"/>
    <property type="molecule type" value="Genomic_DNA"/>
</dbReference>
<dbReference type="AlphaFoldDB" id="I0YTJ4"/>
<sequence>MTCPLAASVWDWFAATWAAITGEPPPPRSTDLLLADDQRTWRPASQLGPLWHRLRLATICQLWAAYQHARHQPDAAQSAGAVAARIISSSRKAILGDWRLATINVRNTAGVPSDWLRGRDPKLTREEFTARWCHRDVLCALGAAPDAQLVIHCSAQHPVPLPA</sequence>
<evidence type="ECO:0000256" key="1">
    <source>
        <dbReference type="SAM" id="SignalP"/>
    </source>
</evidence>
<dbReference type="Proteomes" id="UP000007264">
    <property type="component" value="Unassembled WGS sequence"/>
</dbReference>
<evidence type="ECO:0000313" key="2">
    <source>
        <dbReference type="EMBL" id="EIE21713.1"/>
    </source>
</evidence>
<accession>I0YTJ4</accession>
<evidence type="ECO:0000313" key="3">
    <source>
        <dbReference type="Proteomes" id="UP000007264"/>
    </source>
</evidence>
<name>I0YTJ4_COCSC</name>